<reference evidence="6 7" key="1">
    <citation type="submission" date="2022-05" db="EMBL/GenBank/DDBJ databases">
        <authorList>
            <person name="Park J.-S."/>
        </authorList>
    </citation>
    <scope>NUCLEOTIDE SEQUENCE [LARGE SCALE GENOMIC DNA]</scope>
    <source>
        <strain evidence="6 7">2012CJ34-2</strain>
    </source>
</reference>
<keyword evidence="6" id="KW-0067">ATP-binding</keyword>
<gene>
    <name evidence="6" type="ORF">M3P05_09295</name>
</gene>
<evidence type="ECO:0000256" key="3">
    <source>
        <dbReference type="ARBA" id="ARBA00022553"/>
    </source>
</evidence>
<evidence type="ECO:0000313" key="6">
    <source>
        <dbReference type="EMBL" id="MCL6270127.1"/>
    </source>
</evidence>
<dbReference type="Gene3D" id="3.30.565.10">
    <property type="entry name" value="Histidine kinase-like ATPase, C-terminal domain"/>
    <property type="match status" value="1"/>
</dbReference>
<dbReference type="CDD" id="cd00075">
    <property type="entry name" value="HATPase"/>
    <property type="match status" value="1"/>
</dbReference>
<dbReference type="PANTHER" id="PTHR43065:SF29">
    <property type="entry name" value="SENSOR PROTEIN KINASE FLES"/>
    <property type="match status" value="1"/>
</dbReference>
<dbReference type="RefSeq" id="WP_249699283.1">
    <property type="nucleotide sequence ID" value="NZ_JAMFLX010000010.1"/>
</dbReference>
<dbReference type="Pfam" id="PF02518">
    <property type="entry name" value="HATPase_c"/>
    <property type="match status" value="1"/>
</dbReference>
<dbReference type="EC" id="2.7.13.3" evidence="2"/>
<keyword evidence="3" id="KW-0597">Phosphoprotein</keyword>
<dbReference type="SUPFAM" id="SSF55874">
    <property type="entry name" value="ATPase domain of HSP90 chaperone/DNA topoisomerase II/histidine kinase"/>
    <property type="match status" value="1"/>
</dbReference>
<dbReference type="Gene3D" id="3.30.450.20">
    <property type="entry name" value="PAS domain"/>
    <property type="match status" value="1"/>
</dbReference>
<evidence type="ECO:0000256" key="1">
    <source>
        <dbReference type="ARBA" id="ARBA00000085"/>
    </source>
</evidence>
<dbReference type="Proteomes" id="UP001203338">
    <property type="component" value="Unassembled WGS sequence"/>
</dbReference>
<organism evidence="6 7">
    <name type="scientific">Parendozoicomonas callyspongiae</name>
    <dbReference type="NCBI Taxonomy" id="2942213"/>
    <lineage>
        <taxon>Bacteria</taxon>
        <taxon>Pseudomonadati</taxon>
        <taxon>Pseudomonadota</taxon>
        <taxon>Gammaproteobacteria</taxon>
        <taxon>Oceanospirillales</taxon>
        <taxon>Endozoicomonadaceae</taxon>
        <taxon>Parendozoicomonas</taxon>
    </lineage>
</organism>
<evidence type="ECO:0000256" key="2">
    <source>
        <dbReference type="ARBA" id="ARBA00012438"/>
    </source>
</evidence>
<dbReference type="InterPro" id="IPR003661">
    <property type="entry name" value="HisK_dim/P_dom"/>
</dbReference>
<dbReference type="PRINTS" id="PR00344">
    <property type="entry name" value="BCTRLSENSOR"/>
</dbReference>
<dbReference type="InterPro" id="IPR005467">
    <property type="entry name" value="His_kinase_dom"/>
</dbReference>
<keyword evidence="7" id="KW-1185">Reference proteome</keyword>
<dbReference type="InterPro" id="IPR004358">
    <property type="entry name" value="Sig_transdc_His_kin-like_C"/>
</dbReference>
<sequence>MDLQAAGLHPQLFQSLPLGLVLLDRQGFVAHVNPSAEAIIGKPPSETRWAQTVREQFQHKNNDSNEVFLRDGRSIHVSTCPLPNRSGQLVILQDMSATRQLQEVLGRQQRMASMGQMLAAMAHQIRTPLTTAMLHAGNLEWLQEDKLCAAGKNALTTLHQELVAIERKISDFLLFAKGGRILHDTICVNRLIHDLKQNCNNPNWQNLAIIWNTDQIQSSLFVLCNRNTLFSVFSNLLNNAKEAGASEVNLNCSCDEEWLTISLQDNGKGLLDSEIRQVMQPFYSTRPTGTGLGLPVVKLVIEAHNGTLSLSKGRELGGLNITVKLPLQSSLTKTSSREAA</sequence>
<dbReference type="InterPro" id="IPR003594">
    <property type="entry name" value="HATPase_dom"/>
</dbReference>
<evidence type="ECO:0000259" key="5">
    <source>
        <dbReference type="PROSITE" id="PS50112"/>
    </source>
</evidence>
<dbReference type="InterPro" id="IPR036890">
    <property type="entry name" value="HATPase_C_sf"/>
</dbReference>
<dbReference type="PROSITE" id="PS50109">
    <property type="entry name" value="HIS_KIN"/>
    <property type="match status" value="1"/>
</dbReference>
<name>A0ABT0PHA1_9GAMM</name>
<dbReference type="Gene3D" id="1.10.287.130">
    <property type="match status" value="1"/>
</dbReference>
<dbReference type="InterPro" id="IPR036097">
    <property type="entry name" value="HisK_dim/P_sf"/>
</dbReference>
<comment type="caution">
    <text evidence="6">The sequence shown here is derived from an EMBL/GenBank/DDBJ whole genome shotgun (WGS) entry which is preliminary data.</text>
</comment>
<dbReference type="PANTHER" id="PTHR43065">
    <property type="entry name" value="SENSOR HISTIDINE KINASE"/>
    <property type="match status" value="1"/>
</dbReference>
<evidence type="ECO:0000259" key="4">
    <source>
        <dbReference type="PROSITE" id="PS50109"/>
    </source>
</evidence>
<evidence type="ECO:0000313" key="7">
    <source>
        <dbReference type="Proteomes" id="UP001203338"/>
    </source>
</evidence>
<dbReference type="InterPro" id="IPR035965">
    <property type="entry name" value="PAS-like_dom_sf"/>
</dbReference>
<dbReference type="SMART" id="SM00388">
    <property type="entry name" value="HisKA"/>
    <property type="match status" value="1"/>
</dbReference>
<dbReference type="SUPFAM" id="SSF47384">
    <property type="entry name" value="Homodimeric domain of signal transducing histidine kinase"/>
    <property type="match status" value="1"/>
</dbReference>
<dbReference type="Pfam" id="PF00512">
    <property type="entry name" value="HisKA"/>
    <property type="match status" value="1"/>
</dbReference>
<accession>A0ABT0PHA1</accession>
<proteinExistence type="predicted"/>
<dbReference type="InterPro" id="IPR000014">
    <property type="entry name" value="PAS"/>
</dbReference>
<keyword evidence="6" id="KW-0547">Nucleotide-binding</keyword>
<dbReference type="SUPFAM" id="SSF55785">
    <property type="entry name" value="PYP-like sensor domain (PAS domain)"/>
    <property type="match status" value="1"/>
</dbReference>
<dbReference type="GO" id="GO:0005524">
    <property type="term" value="F:ATP binding"/>
    <property type="evidence" value="ECO:0007669"/>
    <property type="project" value="UniProtKB-KW"/>
</dbReference>
<dbReference type="SMART" id="SM00387">
    <property type="entry name" value="HATPase_c"/>
    <property type="match status" value="1"/>
</dbReference>
<dbReference type="PROSITE" id="PS50112">
    <property type="entry name" value="PAS"/>
    <property type="match status" value="1"/>
</dbReference>
<dbReference type="CDD" id="cd00082">
    <property type="entry name" value="HisKA"/>
    <property type="match status" value="1"/>
</dbReference>
<dbReference type="EMBL" id="JAMFLX010000010">
    <property type="protein sequence ID" value="MCL6270127.1"/>
    <property type="molecule type" value="Genomic_DNA"/>
</dbReference>
<feature type="domain" description="PAS" evidence="5">
    <location>
        <begin position="11"/>
        <end position="46"/>
    </location>
</feature>
<comment type="catalytic activity">
    <reaction evidence="1">
        <text>ATP + protein L-histidine = ADP + protein N-phospho-L-histidine.</text>
        <dbReference type="EC" id="2.7.13.3"/>
    </reaction>
</comment>
<feature type="domain" description="Histidine kinase" evidence="4">
    <location>
        <begin position="120"/>
        <end position="329"/>
    </location>
</feature>
<protein>
    <recommendedName>
        <fullName evidence="2">histidine kinase</fullName>
        <ecNumber evidence="2">2.7.13.3</ecNumber>
    </recommendedName>
</protein>